<dbReference type="GO" id="GO:0005524">
    <property type="term" value="F:ATP binding"/>
    <property type="evidence" value="ECO:0007669"/>
    <property type="project" value="UniProtKB-KW"/>
</dbReference>
<dbReference type="GO" id="GO:0004713">
    <property type="term" value="F:protein tyrosine kinase activity"/>
    <property type="evidence" value="ECO:0007669"/>
    <property type="project" value="UniProtKB-KW"/>
</dbReference>
<evidence type="ECO:0000259" key="7">
    <source>
        <dbReference type="Pfam" id="PF13614"/>
    </source>
</evidence>
<evidence type="ECO:0000313" key="9">
    <source>
        <dbReference type="EMBL" id="RDK10869.1"/>
    </source>
</evidence>
<dbReference type="Pfam" id="PF23607">
    <property type="entry name" value="WZC_N"/>
    <property type="match status" value="1"/>
</dbReference>
<comment type="caution">
    <text evidence="9">The sequence shown here is derived from an EMBL/GenBank/DDBJ whole genome shotgun (WGS) entry which is preliminary data.</text>
</comment>
<dbReference type="RefSeq" id="WP_115013943.1">
    <property type="nucleotide sequence ID" value="NZ_QKWJ01000006.1"/>
</dbReference>
<organism evidence="9 10">
    <name type="scientific">Cupriavidus lacunae</name>
    <dbReference type="NCBI Taxonomy" id="2666307"/>
    <lineage>
        <taxon>Bacteria</taxon>
        <taxon>Pseudomonadati</taxon>
        <taxon>Pseudomonadota</taxon>
        <taxon>Betaproteobacteria</taxon>
        <taxon>Burkholderiales</taxon>
        <taxon>Burkholderiaceae</taxon>
        <taxon>Cupriavidus</taxon>
    </lineage>
</organism>
<dbReference type="InterPro" id="IPR032807">
    <property type="entry name" value="GNVR"/>
</dbReference>
<dbReference type="SUPFAM" id="SSF52540">
    <property type="entry name" value="P-loop containing nucleoside triphosphate hydrolases"/>
    <property type="match status" value="1"/>
</dbReference>
<feature type="coiled-coil region" evidence="6">
    <location>
        <begin position="348"/>
        <end position="406"/>
    </location>
</feature>
<dbReference type="GO" id="GO:0005886">
    <property type="term" value="C:plasma membrane"/>
    <property type="evidence" value="ECO:0007669"/>
    <property type="project" value="TreeGrafter"/>
</dbReference>
<keyword evidence="10" id="KW-1185">Reference proteome</keyword>
<dbReference type="NCBIfam" id="TIGR01007">
    <property type="entry name" value="eps_fam"/>
    <property type="match status" value="1"/>
</dbReference>
<keyword evidence="4" id="KW-0067">ATP-binding</keyword>
<evidence type="ECO:0000256" key="6">
    <source>
        <dbReference type="SAM" id="Coils"/>
    </source>
</evidence>
<dbReference type="Pfam" id="PF13807">
    <property type="entry name" value="GNVR"/>
    <property type="match status" value="1"/>
</dbReference>
<evidence type="ECO:0000256" key="4">
    <source>
        <dbReference type="ARBA" id="ARBA00022840"/>
    </source>
</evidence>
<gene>
    <name evidence="9" type="ORF">DN412_07635</name>
</gene>
<dbReference type="InterPro" id="IPR005702">
    <property type="entry name" value="Wzc-like_C"/>
</dbReference>
<name>A0A370NZ02_9BURK</name>
<dbReference type="CDD" id="cd05387">
    <property type="entry name" value="BY-kinase"/>
    <property type="match status" value="1"/>
</dbReference>
<keyword evidence="3 9" id="KW-0418">Kinase</keyword>
<reference evidence="10" key="1">
    <citation type="submission" date="2018-06" db="EMBL/GenBank/DDBJ databases">
        <authorList>
            <person name="Feng T."/>
            <person name="Jeon C.O."/>
        </authorList>
    </citation>
    <scope>NUCLEOTIDE SEQUENCE [LARGE SCALE GENOMIC DNA]</scope>
    <source>
        <strain evidence="10">S23</strain>
    </source>
</reference>
<dbReference type="EMBL" id="QKWJ01000006">
    <property type="protein sequence ID" value="RDK10869.1"/>
    <property type="molecule type" value="Genomic_DNA"/>
</dbReference>
<dbReference type="Pfam" id="PF13614">
    <property type="entry name" value="AAA_31"/>
    <property type="match status" value="1"/>
</dbReference>
<accession>A0A370NZ02</accession>
<feature type="domain" description="AAA" evidence="7">
    <location>
        <begin position="575"/>
        <end position="716"/>
    </location>
</feature>
<evidence type="ECO:0000256" key="2">
    <source>
        <dbReference type="ARBA" id="ARBA00022741"/>
    </source>
</evidence>
<keyword evidence="6" id="KW-0175">Coiled coil</keyword>
<dbReference type="AlphaFoldDB" id="A0A370NZ02"/>
<dbReference type="PANTHER" id="PTHR32309">
    <property type="entry name" value="TYROSINE-PROTEIN KINASE"/>
    <property type="match status" value="1"/>
</dbReference>
<dbReference type="Proteomes" id="UP000255165">
    <property type="component" value="Unassembled WGS sequence"/>
</dbReference>
<dbReference type="InterPro" id="IPR025669">
    <property type="entry name" value="AAA_dom"/>
</dbReference>
<keyword evidence="2" id="KW-0547">Nucleotide-binding</keyword>
<evidence type="ECO:0000256" key="5">
    <source>
        <dbReference type="ARBA" id="ARBA00023137"/>
    </source>
</evidence>
<evidence type="ECO:0000259" key="8">
    <source>
        <dbReference type="Pfam" id="PF13807"/>
    </source>
</evidence>
<evidence type="ECO:0000313" key="10">
    <source>
        <dbReference type="Proteomes" id="UP000255165"/>
    </source>
</evidence>
<keyword evidence="1" id="KW-0808">Transferase</keyword>
<dbReference type="PANTHER" id="PTHR32309:SF32">
    <property type="entry name" value="TYROSINE-PROTEIN KINASE ETK-RELATED"/>
    <property type="match status" value="1"/>
</dbReference>
<dbReference type="InterPro" id="IPR027417">
    <property type="entry name" value="P-loop_NTPase"/>
</dbReference>
<sequence length="786" mass="84504">MSFAGAIPVPDQVSPRSSANARVLLDHAGWIIAAGLAGAAIAGLASLSTPDLYRAKALVQVQNRDSGAGARQVAPQLDLGMLKSRAVVGPVVERLHLDIEVQPLRAPLLGRLVNHFSEPGKLRGPWPAELGYAWGGERLAVERLHVPERLLNVPLTLEVLPDNAFRLLRGTDVLLEGREGQVAEAGAKSGGISMLVARIEARPGTRFLVTRRDLTLTVDAVTRELRVDSESTDATTLRISWQNSDGATAAALVNGIADSYIKGQAEQRQDDAAATLAFLSGELPRVKAELERAEGALTRYRSRSGSLAPSQDVQSYLNGSMEYQRQIALLRLERTKLLQRFTTEANEVRTVDSQIQQLIRERQEMDARMQNLSATERESVALTRDVKVAEDMYMTLRNKVEQLSLAQLDRTGQIRIVDNALTPMVPIGMGPWPPAAGGGVLGMLLAMGVLTLRQRVRPTVATANDAEDKLGITMLGDIAFSREQAVLERMVSAKALLGVAAGYATPPSARLERPRPSSAVIDVAALEDDSADRLLRLGLHDQFLLARNAPHSLAVEGLRSIRAAVHFALRDAPDRVIAVTSPAPGAGKTFASVNLAVLFAEAGQRVLLIDADLRRGRVANWFDLPAESGLAEVLTGLVALPTAVRPTVVNGLSVLPAGLPPPNPSELLMRPGMAETLRLCATRFDLVLIDTPPVLAVADATLVANLAGSTLVVLRADATLPGQVDETLKRLQRADARMLGGILNCVIAKRSNRAEFNSVNPYLGMPVTVPPSRRIGQALRMEDNNE</sequence>
<evidence type="ECO:0000256" key="1">
    <source>
        <dbReference type="ARBA" id="ARBA00022679"/>
    </source>
</evidence>
<feature type="domain" description="Tyrosine-protein kinase G-rich" evidence="8">
    <location>
        <begin position="375"/>
        <end position="454"/>
    </location>
</feature>
<keyword evidence="5" id="KW-0829">Tyrosine-protein kinase</keyword>
<dbReference type="Gene3D" id="3.40.50.300">
    <property type="entry name" value="P-loop containing nucleotide triphosphate hydrolases"/>
    <property type="match status" value="1"/>
</dbReference>
<dbReference type="InterPro" id="IPR050445">
    <property type="entry name" value="Bact_polysacc_biosynth/exp"/>
</dbReference>
<proteinExistence type="predicted"/>
<protein>
    <submittedName>
        <fullName evidence="9">Tyrosine protein kinase</fullName>
    </submittedName>
</protein>
<evidence type="ECO:0000256" key="3">
    <source>
        <dbReference type="ARBA" id="ARBA00022777"/>
    </source>
</evidence>